<evidence type="ECO:0000313" key="3">
    <source>
        <dbReference type="Proteomes" id="UP000320055"/>
    </source>
</evidence>
<accession>A0A563VXH2</accession>
<evidence type="ECO:0000259" key="1">
    <source>
        <dbReference type="Pfam" id="PF06172"/>
    </source>
</evidence>
<dbReference type="Pfam" id="PF06172">
    <property type="entry name" value="Cupin_5"/>
    <property type="match status" value="1"/>
</dbReference>
<dbReference type="AlphaFoldDB" id="A0A563VXH2"/>
<dbReference type="InterPro" id="IPR014710">
    <property type="entry name" value="RmlC-like_jellyroll"/>
</dbReference>
<dbReference type="InterPro" id="IPR011051">
    <property type="entry name" value="RmlC_Cupin_sf"/>
</dbReference>
<reference evidence="2 3" key="1">
    <citation type="submission" date="2019-01" db="EMBL/GenBank/DDBJ databases">
        <authorList>
            <person name="Brito A."/>
        </authorList>
    </citation>
    <scope>NUCLEOTIDE SEQUENCE [LARGE SCALE GENOMIC DNA]</scope>
    <source>
        <strain evidence="2">1</strain>
    </source>
</reference>
<dbReference type="InterPro" id="IPR009327">
    <property type="entry name" value="Cupin_DUF985"/>
</dbReference>
<protein>
    <submittedName>
        <fullName evidence="2">Cupin</fullName>
    </submittedName>
</protein>
<name>A0A563VXH2_9CYAN</name>
<keyword evidence="3" id="KW-1185">Reference proteome</keyword>
<evidence type="ECO:0000313" key="2">
    <source>
        <dbReference type="EMBL" id="VEP16139.1"/>
    </source>
</evidence>
<feature type="domain" description="DUF985" evidence="1">
    <location>
        <begin position="5"/>
        <end position="139"/>
    </location>
</feature>
<dbReference type="OrthoDB" id="9798288at2"/>
<organism evidence="2 3">
    <name type="scientific">Hyella patelloides LEGE 07179</name>
    <dbReference type="NCBI Taxonomy" id="945734"/>
    <lineage>
        <taxon>Bacteria</taxon>
        <taxon>Bacillati</taxon>
        <taxon>Cyanobacteriota</taxon>
        <taxon>Cyanophyceae</taxon>
        <taxon>Pleurocapsales</taxon>
        <taxon>Hyellaceae</taxon>
        <taxon>Hyella</taxon>
    </lineage>
</organism>
<dbReference type="PANTHER" id="PTHR33387:SF3">
    <property type="entry name" value="DUF985 DOMAIN-CONTAINING PROTEIN"/>
    <property type="match status" value="1"/>
</dbReference>
<dbReference type="RefSeq" id="WP_144865888.1">
    <property type="nucleotide sequence ID" value="NZ_LR213801.1"/>
</dbReference>
<proteinExistence type="predicted"/>
<dbReference type="CDD" id="cd06121">
    <property type="entry name" value="cupin_YML079wp"/>
    <property type="match status" value="1"/>
</dbReference>
<dbReference type="Proteomes" id="UP000320055">
    <property type="component" value="Unassembled WGS sequence"/>
</dbReference>
<dbReference type="InterPro" id="IPR039935">
    <property type="entry name" value="YML079W-like"/>
</dbReference>
<dbReference type="PANTHER" id="PTHR33387">
    <property type="entry name" value="RMLC-LIKE JELLY ROLL FOLD PROTEIN"/>
    <property type="match status" value="1"/>
</dbReference>
<dbReference type="SUPFAM" id="SSF51182">
    <property type="entry name" value="RmlC-like cupins"/>
    <property type="match status" value="1"/>
</dbReference>
<sequence>MNKHDLIQQLSLVEHVEGGYFRETHRSEETLSTNREGKDRALLTSIYYLLTDDRSIDHFHRNQSDIMHYFHFGSAITYLIIEPSGKLTKVKLGLNFAQGEVAQLLVPGGFWKAAVLEEGEFGLIGEAVTPGFDYRDMEIATESYFQKQFPDLWTELAPYVH</sequence>
<gene>
    <name evidence="2" type="ORF">H1P_410005</name>
</gene>
<dbReference type="Gene3D" id="2.60.120.10">
    <property type="entry name" value="Jelly Rolls"/>
    <property type="match status" value="1"/>
</dbReference>
<dbReference type="EMBL" id="CAACVJ010000346">
    <property type="protein sequence ID" value="VEP16139.1"/>
    <property type="molecule type" value="Genomic_DNA"/>
</dbReference>